<proteinExistence type="predicted"/>
<dbReference type="PANTHER" id="PTHR47640">
    <property type="entry name" value="TRNA SELENOCYSTEINE 1-ASSOCIATED PROTEIN 1-RELATED-RELATED"/>
    <property type="match status" value="1"/>
</dbReference>
<comment type="caution">
    <text evidence="4">The sequence shown here is derived from an EMBL/GenBank/DDBJ whole genome shotgun (WGS) entry which is preliminary data.</text>
</comment>
<protein>
    <submittedName>
        <fullName evidence="4">Uncharacterized protein</fullName>
    </submittedName>
</protein>
<keyword evidence="3" id="KW-0694">RNA-binding</keyword>
<evidence type="ECO:0000256" key="1">
    <source>
        <dbReference type="ARBA" id="ARBA00022664"/>
    </source>
</evidence>
<accession>A0ABC8J7I6</accession>
<dbReference type="AlphaFoldDB" id="A0ABC8J7I6"/>
<keyword evidence="2" id="KW-0677">Repeat</keyword>
<evidence type="ECO:0000313" key="4">
    <source>
        <dbReference type="EMBL" id="CAH8313881.1"/>
    </source>
</evidence>
<dbReference type="GO" id="GO:0003723">
    <property type="term" value="F:RNA binding"/>
    <property type="evidence" value="ECO:0007669"/>
    <property type="project" value="UniProtKB-KW"/>
</dbReference>
<evidence type="ECO:0000313" key="5">
    <source>
        <dbReference type="Proteomes" id="UP001642260"/>
    </source>
</evidence>
<name>A0ABC8J7I6_ERUVS</name>
<dbReference type="InterPro" id="IPR050825">
    <property type="entry name" value="RBM42_RBP45_47-like"/>
</dbReference>
<dbReference type="SUPFAM" id="SSF54928">
    <property type="entry name" value="RNA-binding domain, RBD"/>
    <property type="match status" value="1"/>
</dbReference>
<dbReference type="PANTHER" id="PTHR47640:SF10">
    <property type="entry name" value="TRNA SELENOCYSTEINE 1-ASSOCIATED PROTEIN 1-RELATED"/>
    <property type="match status" value="1"/>
</dbReference>
<dbReference type="InterPro" id="IPR035979">
    <property type="entry name" value="RBD_domain_sf"/>
</dbReference>
<dbReference type="InterPro" id="IPR012677">
    <property type="entry name" value="Nucleotide-bd_a/b_plait_sf"/>
</dbReference>
<gene>
    <name evidence="4" type="ORF">ERUC_LOCUS7021</name>
</gene>
<reference evidence="4 5" key="1">
    <citation type="submission" date="2022-03" db="EMBL/GenBank/DDBJ databases">
        <authorList>
            <person name="Macdonald S."/>
            <person name="Ahmed S."/>
            <person name="Newling K."/>
        </authorList>
    </citation>
    <scope>NUCLEOTIDE SEQUENCE [LARGE SCALE GENOMIC DNA]</scope>
</reference>
<evidence type="ECO:0000256" key="2">
    <source>
        <dbReference type="ARBA" id="ARBA00022737"/>
    </source>
</evidence>
<keyword evidence="1" id="KW-0507">mRNA processing</keyword>
<dbReference type="EMBL" id="CAKOAT010080044">
    <property type="protein sequence ID" value="CAH8313881.1"/>
    <property type="molecule type" value="Genomic_DNA"/>
</dbReference>
<dbReference type="Proteomes" id="UP001642260">
    <property type="component" value="Unassembled WGS sequence"/>
</dbReference>
<evidence type="ECO:0000256" key="3">
    <source>
        <dbReference type="ARBA" id="ARBA00022884"/>
    </source>
</evidence>
<dbReference type="GO" id="GO:0006397">
    <property type="term" value="P:mRNA processing"/>
    <property type="evidence" value="ECO:0007669"/>
    <property type="project" value="UniProtKB-KW"/>
</dbReference>
<keyword evidence="5" id="KW-1185">Reference proteome</keyword>
<dbReference type="Gene3D" id="3.30.70.330">
    <property type="match status" value="1"/>
</dbReference>
<sequence length="207" mass="23000">MMGSRKYSTGRWASLIRGQSLVESPQQQGGYHHPQTLEEVRTLWIGDLQYWVDESYLTSCFSQTGELTFFIFFLSFSACSSDFLVYVKVIRNKITGQPEGSRENASDVQWDIDASVRGAKVVTDPNENERNKAMSEMNGLYCSARPMRISVATPRKNVGVQQQYVAKAAYHVPVPVPSVVAAPAYVAQSAQVQENDITGTTVSLISF</sequence>
<organism evidence="4 5">
    <name type="scientific">Eruca vesicaria subsp. sativa</name>
    <name type="common">Garden rocket</name>
    <name type="synonym">Eruca sativa</name>
    <dbReference type="NCBI Taxonomy" id="29727"/>
    <lineage>
        <taxon>Eukaryota</taxon>
        <taxon>Viridiplantae</taxon>
        <taxon>Streptophyta</taxon>
        <taxon>Embryophyta</taxon>
        <taxon>Tracheophyta</taxon>
        <taxon>Spermatophyta</taxon>
        <taxon>Magnoliopsida</taxon>
        <taxon>eudicotyledons</taxon>
        <taxon>Gunneridae</taxon>
        <taxon>Pentapetalae</taxon>
        <taxon>rosids</taxon>
        <taxon>malvids</taxon>
        <taxon>Brassicales</taxon>
        <taxon>Brassicaceae</taxon>
        <taxon>Brassiceae</taxon>
        <taxon>Eruca</taxon>
    </lineage>
</organism>